<dbReference type="Gene3D" id="3.20.20.80">
    <property type="entry name" value="Glycosidases"/>
    <property type="match status" value="1"/>
</dbReference>
<dbReference type="SUPFAM" id="SSF49785">
    <property type="entry name" value="Galactose-binding domain-like"/>
    <property type="match status" value="1"/>
</dbReference>
<dbReference type="SUPFAM" id="SSF51445">
    <property type="entry name" value="(Trans)glycosidases"/>
    <property type="match status" value="1"/>
</dbReference>
<dbReference type="RefSeq" id="WP_188993713.1">
    <property type="nucleotide sequence ID" value="NZ_BMOU01000001.1"/>
</dbReference>
<evidence type="ECO:0000256" key="4">
    <source>
        <dbReference type="ARBA" id="ARBA00023295"/>
    </source>
</evidence>
<dbReference type="PANTHER" id="PTHR43730:SF1">
    <property type="entry name" value="BETA-MANNOSIDASE"/>
    <property type="match status" value="1"/>
</dbReference>
<keyword evidence="4" id="KW-0326">Glycosidase</keyword>
<reference evidence="7" key="1">
    <citation type="journal article" date="2014" name="Int. J. Syst. Evol. Microbiol.">
        <title>Complete genome sequence of Corynebacterium casei LMG S-19264T (=DSM 44701T), isolated from a smear-ripened cheese.</title>
        <authorList>
            <consortium name="US DOE Joint Genome Institute (JGI-PGF)"/>
            <person name="Walter F."/>
            <person name="Albersmeier A."/>
            <person name="Kalinowski J."/>
            <person name="Ruckert C."/>
        </authorList>
    </citation>
    <scope>NUCLEOTIDE SEQUENCE</scope>
    <source>
        <strain evidence="7">JCM 17820</strain>
    </source>
</reference>
<dbReference type="InterPro" id="IPR036156">
    <property type="entry name" value="Beta-gal/glucu_dom_sf"/>
</dbReference>
<keyword evidence="3" id="KW-0378">Hydrolase</keyword>
<feature type="domain" description="Glycoside hydrolase family 2 immunoglobulin-like beta-sandwich" evidence="6">
    <location>
        <begin position="141"/>
        <end position="240"/>
    </location>
</feature>
<evidence type="ECO:0000256" key="5">
    <source>
        <dbReference type="SAM" id="MobiDB-lite"/>
    </source>
</evidence>
<dbReference type="InterPro" id="IPR017853">
    <property type="entry name" value="GH"/>
</dbReference>
<dbReference type="Proteomes" id="UP000605784">
    <property type="component" value="Unassembled WGS sequence"/>
</dbReference>
<dbReference type="InterPro" id="IPR050887">
    <property type="entry name" value="Beta-mannosidase_GH2"/>
</dbReference>
<comment type="catalytic activity">
    <reaction evidence="1">
        <text>Hydrolysis of terminal, non-reducing beta-D-mannose residues in beta-D-mannosides.</text>
        <dbReference type="EC" id="3.2.1.25"/>
    </reaction>
</comment>
<dbReference type="InterPro" id="IPR013783">
    <property type="entry name" value="Ig-like_fold"/>
</dbReference>
<dbReference type="GO" id="GO:0005975">
    <property type="term" value="P:carbohydrate metabolic process"/>
    <property type="evidence" value="ECO:0007669"/>
    <property type="project" value="InterPro"/>
</dbReference>
<dbReference type="Gene3D" id="2.60.120.260">
    <property type="entry name" value="Galactose-binding domain-like"/>
    <property type="match status" value="1"/>
</dbReference>
<evidence type="ECO:0000256" key="2">
    <source>
        <dbReference type="ARBA" id="ARBA00012754"/>
    </source>
</evidence>
<evidence type="ECO:0000256" key="3">
    <source>
        <dbReference type="ARBA" id="ARBA00022801"/>
    </source>
</evidence>
<feature type="region of interest" description="Disordered" evidence="5">
    <location>
        <begin position="1"/>
        <end position="30"/>
    </location>
</feature>
<dbReference type="Pfam" id="PF00703">
    <property type="entry name" value="Glyco_hydro_2"/>
    <property type="match status" value="1"/>
</dbReference>
<organism evidence="7 8">
    <name type="scientific">Haloarcula pellucida</name>
    <dbReference type="NCBI Taxonomy" id="1427151"/>
    <lineage>
        <taxon>Archaea</taxon>
        <taxon>Methanobacteriati</taxon>
        <taxon>Methanobacteriota</taxon>
        <taxon>Stenosarchaea group</taxon>
        <taxon>Halobacteria</taxon>
        <taxon>Halobacteriales</taxon>
        <taxon>Haloarculaceae</taxon>
        <taxon>Haloarcula</taxon>
    </lineage>
</organism>
<evidence type="ECO:0000313" key="7">
    <source>
        <dbReference type="EMBL" id="GGN85463.1"/>
    </source>
</evidence>
<dbReference type="InterPro" id="IPR006102">
    <property type="entry name" value="Ig-like_GH2"/>
</dbReference>
<protein>
    <recommendedName>
        <fullName evidence="2">beta-mannosidase</fullName>
        <ecNumber evidence="2">3.2.1.25</ecNumber>
    </recommendedName>
</protein>
<proteinExistence type="predicted"/>
<evidence type="ECO:0000313" key="8">
    <source>
        <dbReference type="Proteomes" id="UP000605784"/>
    </source>
</evidence>
<accession>A0A830GHP8</accession>
<dbReference type="GO" id="GO:0004567">
    <property type="term" value="F:beta-mannosidase activity"/>
    <property type="evidence" value="ECO:0007669"/>
    <property type="project" value="UniProtKB-EC"/>
</dbReference>
<dbReference type="SUPFAM" id="SSF49303">
    <property type="entry name" value="beta-Galactosidase/glucuronidase domain"/>
    <property type="match status" value="1"/>
</dbReference>
<dbReference type="GO" id="GO:0006516">
    <property type="term" value="P:glycoprotein catabolic process"/>
    <property type="evidence" value="ECO:0007669"/>
    <property type="project" value="TreeGrafter"/>
</dbReference>
<name>A0A830GHP8_9EURY</name>
<reference evidence="7" key="2">
    <citation type="submission" date="2020-09" db="EMBL/GenBank/DDBJ databases">
        <authorList>
            <person name="Sun Q."/>
            <person name="Ohkuma M."/>
        </authorList>
    </citation>
    <scope>NUCLEOTIDE SEQUENCE</scope>
    <source>
        <strain evidence="7">JCM 17820</strain>
    </source>
</reference>
<sequence length="614" mass="66305">MSLEWRGAAVAPDDEMPTPETWDPVSVPGRPTAFAGADAVAYETTFSDPRNEDEAHAVLVLRGTYAQTRVWCNDEQVATHDAYFTPLRVRLPDAEEYRVVVECRVPEDRFGGLHATEALPDERCVPGIWWGARLETYPDPYVSAVRARPRLTDEGAAVDVTADVVANEAIDDRITFSIRPEGNVRGGGMMDRSRVATGSGHTTVQHTIDVRDPSLWWPHDRGDQPRYVVRAKLDDAANEITTGLRTVSYDDEELRVNGERVPARGVTLLDPTPEDVARAADANANLVRVRAQATPPAVAEACDEHGLLLWQDLPLTGPGGFDVDRGKSLARELEREYGHHPSLTALGVHDDPVSPYADGLGSGFLDRLRFRFRAWRADYDAGPADTVADVVDAVPAFPVIGPPGIDPDAVTLYPGWQYGTVSDLSWLCDHYGVGDVVGGFGAGSLGTDDPADETGFDRATHDARVDGGVTDSQTYQARVVQTVTEHLRRQASEVAILDSLRDVGDAGMGVLEEDGTAKPAYAVLTDGYEPTQVVLSEPTPGESDVVVCHDRPDTATVTVEWDHNGDREQEEHTVGPFGRVTVGSLTLAAGDELTLAVAVGDGVVTNEYEIGGSI</sequence>
<dbReference type="AlphaFoldDB" id="A0A830GHP8"/>
<evidence type="ECO:0000259" key="6">
    <source>
        <dbReference type="Pfam" id="PF00703"/>
    </source>
</evidence>
<evidence type="ECO:0000256" key="1">
    <source>
        <dbReference type="ARBA" id="ARBA00000829"/>
    </source>
</evidence>
<dbReference type="Gene3D" id="2.60.40.10">
    <property type="entry name" value="Immunoglobulins"/>
    <property type="match status" value="1"/>
</dbReference>
<keyword evidence="8" id="KW-1185">Reference proteome</keyword>
<gene>
    <name evidence="7" type="ORF">GCM10009030_01930</name>
</gene>
<dbReference type="EMBL" id="BMOU01000001">
    <property type="protein sequence ID" value="GGN85463.1"/>
    <property type="molecule type" value="Genomic_DNA"/>
</dbReference>
<dbReference type="InterPro" id="IPR008979">
    <property type="entry name" value="Galactose-bd-like_sf"/>
</dbReference>
<comment type="caution">
    <text evidence="7">The sequence shown here is derived from an EMBL/GenBank/DDBJ whole genome shotgun (WGS) entry which is preliminary data.</text>
</comment>
<dbReference type="PANTHER" id="PTHR43730">
    <property type="entry name" value="BETA-MANNOSIDASE"/>
    <property type="match status" value="1"/>
</dbReference>
<dbReference type="EC" id="3.2.1.25" evidence="2"/>